<evidence type="ECO:0000259" key="11">
    <source>
        <dbReference type="Pfam" id="PF00850"/>
    </source>
</evidence>
<dbReference type="EC" id="3.5.1.98" evidence="2"/>
<dbReference type="GO" id="GO:0141221">
    <property type="term" value="F:histone deacetylase activity, hydrolytic mechanism"/>
    <property type="evidence" value="ECO:0007669"/>
    <property type="project" value="UniProtKB-EC"/>
</dbReference>
<evidence type="ECO:0000256" key="4">
    <source>
        <dbReference type="ARBA" id="ARBA00022801"/>
    </source>
</evidence>
<evidence type="ECO:0000256" key="2">
    <source>
        <dbReference type="ARBA" id="ARBA00012111"/>
    </source>
</evidence>
<keyword evidence="3" id="KW-0678">Repressor</keyword>
<dbReference type="InterPro" id="IPR023801">
    <property type="entry name" value="His_deacetylse_dom"/>
</dbReference>
<dbReference type="PANTHER" id="PTHR10625">
    <property type="entry name" value="HISTONE DEACETYLASE HDAC1-RELATED"/>
    <property type="match status" value="1"/>
</dbReference>
<comment type="caution">
    <text evidence="12">The sequence shown here is derived from an EMBL/GenBank/DDBJ whole genome shotgun (WGS) entry which is preliminary data.</text>
</comment>
<feature type="compositionally biased region" description="Acidic residues" evidence="10">
    <location>
        <begin position="406"/>
        <end position="418"/>
    </location>
</feature>
<proteinExistence type="inferred from homology"/>
<keyword evidence="6" id="KW-0805">Transcription regulation</keyword>
<evidence type="ECO:0000256" key="9">
    <source>
        <dbReference type="ARBA" id="ARBA00061569"/>
    </source>
</evidence>
<dbReference type="FunFam" id="3.40.800.20:FF:000001">
    <property type="entry name" value="Histone deacetylase"/>
    <property type="match status" value="1"/>
</dbReference>
<feature type="domain" description="Histone deacetylase" evidence="11">
    <location>
        <begin position="44"/>
        <end position="332"/>
    </location>
</feature>
<keyword evidence="5" id="KW-0156">Chromatin regulator</keyword>
<dbReference type="InterPro" id="IPR003084">
    <property type="entry name" value="HDAC_I/II"/>
</dbReference>
<evidence type="ECO:0000256" key="7">
    <source>
        <dbReference type="ARBA" id="ARBA00023163"/>
    </source>
</evidence>
<evidence type="ECO:0000256" key="1">
    <source>
        <dbReference type="ARBA" id="ARBA00004123"/>
    </source>
</evidence>
<evidence type="ECO:0000256" key="5">
    <source>
        <dbReference type="ARBA" id="ARBA00022853"/>
    </source>
</evidence>
<feature type="compositionally biased region" description="Basic and acidic residues" evidence="10">
    <location>
        <begin position="419"/>
        <end position="437"/>
    </location>
</feature>
<evidence type="ECO:0000256" key="6">
    <source>
        <dbReference type="ARBA" id="ARBA00023015"/>
    </source>
</evidence>
<reference evidence="12" key="1">
    <citation type="submission" date="2020-07" db="EMBL/GenBank/DDBJ databases">
        <title>Draft Genome Sequence of a Deep-Sea Yeast, Naganishia (Cryptococcus) liquefaciens strain N6.</title>
        <authorList>
            <person name="Han Y.W."/>
            <person name="Kajitani R."/>
            <person name="Morimoto H."/>
            <person name="Parhat M."/>
            <person name="Tsubouchi H."/>
            <person name="Bakenova O."/>
            <person name="Ogata M."/>
            <person name="Argunhan B."/>
            <person name="Aoki R."/>
            <person name="Kajiwara S."/>
            <person name="Itoh T."/>
            <person name="Iwasaki H."/>
        </authorList>
    </citation>
    <scope>NUCLEOTIDE SEQUENCE</scope>
    <source>
        <strain evidence="12">N6</strain>
    </source>
</reference>
<dbReference type="Pfam" id="PF00850">
    <property type="entry name" value="Hist_deacetyl"/>
    <property type="match status" value="1"/>
</dbReference>
<dbReference type="PRINTS" id="PR01271">
    <property type="entry name" value="HISDACETLASE"/>
</dbReference>
<dbReference type="GO" id="GO:0032221">
    <property type="term" value="C:Rpd3S complex"/>
    <property type="evidence" value="ECO:0007669"/>
    <property type="project" value="UniProtKB-ARBA"/>
</dbReference>
<keyword evidence="4" id="KW-0378">Hydrolase</keyword>
<evidence type="ECO:0000256" key="3">
    <source>
        <dbReference type="ARBA" id="ARBA00022491"/>
    </source>
</evidence>
<feature type="compositionally biased region" description="Polar residues" evidence="10">
    <location>
        <begin position="492"/>
        <end position="507"/>
    </location>
</feature>
<keyword evidence="7" id="KW-0804">Transcription</keyword>
<dbReference type="PRINTS" id="PR01270">
    <property type="entry name" value="HDASUPER"/>
</dbReference>
<dbReference type="AlphaFoldDB" id="A0A8H3YGQ3"/>
<organism evidence="12 13">
    <name type="scientific">Naganishia liquefaciens</name>
    <dbReference type="NCBI Taxonomy" id="104408"/>
    <lineage>
        <taxon>Eukaryota</taxon>
        <taxon>Fungi</taxon>
        <taxon>Dikarya</taxon>
        <taxon>Basidiomycota</taxon>
        <taxon>Agaricomycotina</taxon>
        <taxon>Tremellomycetes</taxon>
        <taxon>Filobasidiales</taxon>
        <taxon>Filobasidiaceae</taxon>
        <taxon>Naganishia</taxon>
    </lineage>
</organism>
<gene>
    <name evidence="12" type="ORF">NliqN6_4940</name>
</gene>
<name>A0A8H3YGQ3_9TREE</name>
<feature type="region of interest" description="Disordered" evidence="10">
    <location>
        <begin position="392"/>
        <end position="531"/>
    </location>
</feature>
<dbReference type="Gene3D" id="3.40.800.20">
    <property type="entry name" value="Histone deacetylase domain"/>
    <property type="match status" value="1"/>
</dbReference>
<keyword evidence="8" id="KW-0539">Nucleus</keyword>
<dbReference type="InterPro" id="IPR037138">
    <property type="entry name" value="His_deacetylse_dom_sf"/>
</dbReference>
<comment type="similarity">
    <text evidence="9">Belongs to the histone deacetylase family. HD Type 1 subfamily.</text>
</comment>
<dbReference type="InterPro" id="IPR023696">
    <property type="entry name" value="Ureohydrolase_dom_sf"/>
</dbReference>
<dbReference type="GO" id="GO:0070210">
    <property type="term" value="C:Rpd3L-Expanded complex"/>
    <property type="evidence" value="ECO:0007669"/>
    <property type="project" value="TreeGrafter"/>
</dbReference>
<dbReference type="EMBL" id="BLZA01000030">
    <property type="protein sequence ID" value="GHJ88538.1"/>
    <property type="molecule type" value="Genomic_DNA"/>
</dbReference>
<feature type="region of interest" description="Disordered" evidence="10">
    <location>
        <begin position="561"/>
        <end position="588"/>
    </location>
</feature>
<protein>
    <recommendedName>
        <fullName evidence="2">histone deacetylase</fullName>
        <ecNumber evidence="2">3.5.1.98</ecNumber>
    </recommendedName>
</protein>
<dbReference type="OrthoDB" id="1918432at2759"/>
<accession>A0A8H3YGQ3</accession>
<evidence type="ECO:0000313" key="12">
    <source>
        <dbReference type="EMBL" id="GHJ88538.1"/>
    </source>
</evidence>
<comment type="subcellular location">
    <subcellularLocation>
        <location evidence="1">Nucleus</location>
    </subcellularLocation>
</comment>
<dbReference type="SUPFAM" id="SSF52768">
    <property type="entry name" value="Arginase/deacetylase"/>
    <property type="match status" value="1"/>
</dbReference>
<dbReference type="GO" id="GO:0031507">
    <property type="term" value="P:heterochromatin formation"/>
    <property type="evidence" value="ECO:0007669"/>
    <property type="project" value="TreeGrafter"/>
</dbReference>
<dbReference type="PANTHER" id="PTHR10625:SF10">
    <property type="entry name" value="HISTONE DEACETYLASE HDAC1"/>
    <property type="match status" value="1"/>
</dbReference>
<dbReference type="InterPro" id="IPR000286">
    <property type="entry name" value="HDACs"/>
</dbReference>
<dbReference type="Proteomes" id="UP000620104">
    <property type="component" value="Unassembled WGS sequence"/>
</dbReference>
<evidence type="ECO:0000313" key="13">
    <source>
        <dbReference type="Proteomes" id="UP000620104"/>
    </source>
</evidence>
<sequence>MANAMLESNVPGEGVYEKLMSQDKKRVCYFFDSDIGNFHYGPGHPMKPTRIRMCHSLVMNYGLYKKMEIFRAKPATRREMTQFHTDDYIEFLHRINPENANNYAREQQKYNVGDDSPIFDGLFEYCSISAGGSMEGAARLSRDKCDIAVNWAGGLHHAKKAEASGFCYVNDIVLGILELLRYHERVLYIDIDVHHGDGVEEAFYTTDRVMTVSFHKYGEFFPGTGELRDIGIGKGKKYAVNVPLRDGITDASYKDIFESVVNRAVEWYRPTAIVLQCGADSLAGDKLGCFNLSLQGHADCVEYVKKFNLPLLLLGGGGYTVRATSRAWAYETGLAAGVKLGKKIPINEYYEHYGPDYELDVRSCNMEDMNTTEYLSKIKRAVYENLRDIDAAPSVQMQNVPKMPHDDEDDKENEDMEDPDTRLHTRMTDARIQKDTELSDSEDEGMGGRRHRQNHNEAQNSVNSKRKGKATMSPTGSLSRRTKRPEAESSRDSSMGPSVPPQDSQAVPDTVALAEAPKTVSTGAVLPTSALAEDDKMDIYSQGVDAELQKVVETGLVDKIGTATEPSTEQPVAPTATPLTSSGDAVVTHPPAFASDSILPVGKLASEVGEETPEPVNHVGQ</sequence>
<evidence type="ECO:0000256" key="10">
    <source>
        <dbReference type="SAM" id="MobiDB-lite"/>
    </source>
</evidence>
<evidence type="ECO:0000256" key="8">
    <source>
        <dbReference type="ARBA" id="ARBA00023242"/>
    </source>
</evidence>
<keyword evidence="13" id="KW-1185">Reference proteome</keyword>